<protein>
    <submittedName>
        <fullName evidence="10">N-acetylglucosamine-6-phosphate deacetylase</fullName>
        <ecNumber evidence="10">3.5.1.25</ecNumber>
    </submittedName>
</protein>
<dbReference type="InterPro" id="IPR011059">
    <property type="entry name" value="Metal-dep_hydrolase_composite"/>
</dbReference>
<dbReference type="InterPro" id="IPR032466">
    <property type="entry name" value="Metal_Hydrolase"/>
</dbReference>
<feature type="binding site" evidence="7">
    <location>
        <position position="153"/>
    </location>
    <ligand>
        <name>substrate</name>
    </ligand>
</feature>
<comment type="similarity">
    <text evidence="1 5">Belongs to the metallo-dependent hydrolases superfamily. NagA family.</text>
</comment>
<evidence type="ECO:0000256" key="3">
    <source>
        <dbReference type="ARBA" id="ARBA00022801"/>
    </source>
</evidence>
<evidence type="ECO:0000259" key="9">
    <source>
        <dbReference type="Pfam" id="PF01979"/>
    </source>
</evidence>
<dbReference type="PANTHER" id="PTHR11113:SF14">
    <property type="entry name" value="N-ACETYLGLUCOSAMINE-6-PHOSPHATE DEACETYLASE"/>
    <property type="match status" value="1"/>
</dbReference>
<dbReference type="EC" id="3.5.1.25" evidence="10"/>
<reference evidence="10 11" key="1">
    <citation type="submission" date="2019-12" db="EMBL/GenBank/DDBJ databases">
        <title>Shinella kummerowiae sp. nov., a symbiotic bacterium isolated from root nodules of the herbal legume Kummerowia stipulacea.</title>
        <authorList>
            <person name="Gao J."/>
        </authorList>
    </citation>
    <scope>NUCLEOTIDE SEQUENCE [LARGE SCALE GENOMIC DNA]</scope>
    <source>
        <strain evidence="10 11">CCBAU 25048</strain>
    </source>
</reference>
<evidence type="ECO:0000256" key="1">
    <source>
        <dbReference type="ARBA" id="ARBA00010716"/>
    </source>
</evidence>
<feature type="binding site" evidence="7">
    <location>
        <begin position="319"/>
        <end position="321"/>
    </location>
    <ligand>
        <name>substrate</name>
    </ligand>
</feature>
<feature type="binding site" evidence="7">
    <location>
        <begin position="232"/>
        <end position="233"/>
    </location>
    <ligand>
        <name>substrate</name>
    </ligand>
</feature>
<gene>
    <name evidence="10" type="primary">nagA</name>
    <name evidence="10" type="ORF">GR138_10350</name>
</gene>
<evidence type="ECO:0000256" key="4">
    <source>
        <dbReference type="ARBA" id="ARBA00023277"/>
    </source>
</evidence>
<dbReference type="Proteomes" id="UP000435802">
    <property type="component" value="Unassembled WGS sequence"/>
</dbReference>
<name>A0A6N8S927_9HYPH</name>
<feature type="domain" description="Amidohydrolase-related" evidence="9">
    <location>
        <begin position="67"/>
        <end position="377"/>
    </location>
</feature>
<dbReference type="InterPro" id="IPR006680">
    <property type="entry name" value="Amidohydro-rel"/>
</dbReference>
<dbReference type="AlphaFoldDB" id="A0A6N8S927"/>
<dbReference type="PIRSF" id="PIRSF038994">
    <property type="entry name" value="NagA"/>
    <property type="match status" value="1"/>
</dbReference>
<dbReference type="InterPro" id="IPR003764">
    <property type="entry name" value="GlcNAc_6-P_deAcase"/>
</dbReference>
<feature type="binding site" evidence="8">
    <location>
        <position position="142"/>
    </location>
    <ligand>
        <name>Zn(2+)</name>
        <dbReference type="ChEBI" id="CHEBI:29105"/>
    </ligand>
</feature>
<dbReference type="Gene3D" id="2.30.40.10">
    <property type="entry name" value="Urease, subunit C, domain 1"/>
    <property type="match status" value="1"/>
</dbReference>
<sequence>MTVINGQPPFDVVRTAAWWLVPKQLFDGEKLRSGLAVRIADGKIDNVLPAEEAGRDGLPVWHTTSLASPGFFDIQVNGGGGVLFNTNPTADGLRMIAAAHRKGGTTALLPTLITDAPEVMEAAVDAILGVVGSEGIVGVHLEGPHISLERKGAHDPRLIRPMDDKTISAVERLRRADVPVLLTLAPECVPPGTIETLCAMGVVVSIGHTAADAATTRAAIAEGARSVTHLYNAMTPITSREPGVVGAALDSDVYCGFIADGHHVDDTVLRLAVRSRPVADRMVLVSDAMPTWNGPDHFSLYGETVRLEGGKLVNRIGSLAGVHIDMATSLRRLVTTVGIPLEEALKMATANPSRLMRLQESVGFLRPGMPAEIVLLDYGNRGC</sequence>
<keyword evidence="3 5" id="KW-0378">Hydrolase</keyword>
<dbReference type="GO" id="GO:0046872">
    <property type="term" value="F:metal ion binding"/>
    <property type="evidence" value="ECO:0007669"/>
    <property type="project" value="UniProtKB-KW"/>
</dbReference>
<organism evidence="10 11">
    <name type="scientific">Shinella kummerowiae</name>
    <dbReference type="NCBI Taxonomy" id="417745"/>
    <lineage>
        <taxon>Bacteria</taxon>
        <taxon>Pseudomonadati</taxon>
        <taxon>Pseudomonadota</taxon>
        <taxon>Alphaproteobacteria</taxon>
        <taxon>Hyphomicrobiales</taxon>
        <taxon>Rhizobiaceae</taxon>
        <taxon>Shinella</taxon>
    </lineage>
</organism>
<evidence type="ECO:0000313" key="10">
    <source>
        <dbReference type="EMBL" id="MXN45595.1"/>
    </source>
</evidence>
<dbReference type="OrthoDB" id="9776488at2"/>
<dbReference type="Gene3D" id="3.20.20.140">
    <property type="entry name" value="Metal-dependent hydrolases"/>
    <property type="match status" value="1"/>
</dbReference>
<proteinExistence type="inferred from homology"/>
<keyword evidence="11" id="KW-1185">Reference proteome</keyword>
<dbReference type="EMBL" id="WUMK01000003">
    <property type="protein sequence ID" value="MXN45595.1"/>
    <property type="molecule type" value="Genomic_DNA"/>
</dbReference>
<evidence type="ECO:0000256" key="5">
    <source>
        <dbReference type="PIRNR" id="PIRNR038994"/>
    </source>
</evidence>
<feature type="binding site" evidence="7">
    <location>
        <position position="240"/>
    </location>
    <ligand>
        <name>substrate</name>
    </ligand>
</feature>
<dbReference type="GO" id="GO:0008448">
    <property type="term" value="F:N-acetylglucosamine-6-phosphate deacetylase activity"/>
    <property type="evidence" value="ECO:0007669"/>
    <property type="project" value="UniProtKB-EC"/>
</dbReference>
<dbReference type="RefSeq" id="WP_160859014.1">
    <property type="nucleotide sequence ID" value="NZ_WUMK01000003.1"/>
</dbReference>
<evidence type="ECO:0000256" key="6">
    <source>
        <dbReference type="PIRSR" id="PIRSR038994-1"/>
    </source>
</evidence>
<dbReference type="SUPFAM" id="SSF51556">
    <property type="entry name" value="Metallo-dependent hydrolases"/>
    <property type="match status" value="1"/>
</dbReference>
<feature type="active site" description="Proton donor/acceptor" evidence="6">
    <location>
        <position position="287"/>
    </location>
</feature>
<comment type="caution">
    <text evidence="10">The sequence shown here is derived from an EMBL/GenBank/DDBJ whole genome shotgun (WGS) entry which is preliminary data.</text>
</comment>
<dbReference type="Pfam" id="PF01979">
    <property type="entry name" value="Amidohydro_1"/>
    <property type="match status" value="1"/>
</dbReference>
<evidence type="ECO:0000256" key="2">
    <source>
        <dbReference type="ARBA" id="ARBA00022723"/>
    </source>
</evidence>
<evidence type="ECO:0000256" key="7">
    <source>
        <dbReference type="PIRSR" id="PIRSR038994-2"/>
    </source>
</evidence>
<keyword evidence="2 8" id="KW-0479">Metal-binding</keyword>
<keyword evidence="4 5" id="KW-0119">Carbohydrate metabolism</keyword>
<dbReference type="NCBIfam" id="TIGR00221">
    <property type="entry name" value="nagA"/>
    <property type="match status" value="1"/>
</dbReference>
<evidence type="ECO:0000313" key="11">
    <source>
        <dbReference type="Proteomes" id="UP000435802"/>
    </source>
</evidence>
<accession>A0A6N8S927</accession>
<feature type="binding site" evidence="8">
    <location>
        <position position="208"/>
    </location>
    <ligand>
        <name>Zn(2+)</name>
        <dbReference type="ChEBI" id="CHEBI:29105"/>
    </ligand>
</feature>
<feature type="binding site" evidence="7">
    <location>
        <position position="263"/>
    </location>
    <ligand>
        <name>substrate</name>
    </ligand>
</feature>
<evidence type="ECO:0000256" key="8">
    <source>
        <dbReference type="PIRSR" id="PIRSR038994-3"/>
    </source>
</evidence>
<comment type="cofactor">
    <cofactor evidence="8">
        <name>a divalent metal cation</name>
        <dbReference type="ChEBI" id="CHEBI:60240"/>
    </cofactor>
    <text evidence="8">Binds 1 divalent metal cation per subunit.</text>
</comment>
<feature type="binding site" evidence="8">
    <location>
        <position position="229"/>
    </location>
    <ligand>
        <name>Zn(2+)</name>
        <dbReference type="ChEBI" id="CHEBI:29105"/>
    </ligand>
</feature>
<dbReference type="PANTHER" id="PTHR11113">
    <property type="entry name" value="N-ACETYLGLUCOSAMINE-6-PHOSPHATE DEACETYLASE"/>
    <property type="match status" value="1"/>
</dbReference>
<dbReference type="GO" id="GO:0006046">
    <property type="term" value="P:N-acetylglucosamine catabolic process"/>
    <property type="evidence" value="ECO:0007669"/>
    <property type="project" value="TreeGrafter"/>
</dbReference>